<dbReference type="InterPro" id="IPR050327">
    <property type="entry name" value="Proton-linked_MCT"/>
</dbReference>
<accession>A0A9P5VMF1</accession>
<dbReference type="PANTHER" id="PTHR11360">
    <property type="entry name" value="MONOCARBOXYLATE TRANSPORTER"/>
    <property type="match status" value="1"/>
</dbReference>
<keyword evidence="4" id="KW-0812">Transmembrane</keyword>
<feature type="transmembrane region" description="Helical" evidence="4">
    <location>
        <begin position="198"/>
        <end position="218"/>
    </location>
</feature>
<protein>
    <recommendedName>
        <fullName evidence="7">Monocarboxylate transporter</fullName>
    </recommendedName>
</protein>
<evidence type="ECO:0000256" key="1">
    <source>
        <dbReference type="ARBA" id="ARBA00004141"/>
    </source>
</evidence>
<comment type="caution">
    <text evidence="5">The sequence shown here is derived from an EMBL/GenBank/DDBJ whole genome shotgun (WGS) entry which is preliminary data.</text>
</comment>
<evidence type="ECO:0000256" key="2">
    <source>
        <dbReference type="ARBA" id="ARBA00006727"/>
    </source>
</evidence>
<dbReference type="EMBL" id="JAAAUY010000281">
    <property type="protein sequence ID" value="KAF9332120.1"/>
    <property type="molecule type" value="Genomic_DNA"/>
</dbReference>
<feature type="compositionally biased region" description="Low complexity" evidence="3">
    <location>
        <begin position="92"/>
        <end position="108"/>
    </location>
</feature>
<dbReference type="GO" id="GO:0022857">
    <property type="term" value="F:transmembrane transporter activity"/>
    <property type="evidence" value="ECO:0007669"/>
    <property type="project" value="InterPro"/>
</dbReference>
<gene>
    <name evidence="5" type="ORF">BG006_005037</name>
</gene>
<feature type="transmembrane region" description="Helical" evidence="4">
    <location>
        <begin position="134"/>
        <end position="159"/>
    </location>
</feature>
<feature type="transmembrane region" description="Helical" evidence="4">
    <location>
        <begin position="171"/>
        <end position="191"/>
    </location>
</feature>
<feature type="transmembrane region" description="Helical" evidence="4">
    <location>
        <begin position="61"/>
        <end position="81"/>
    </location>
</feature>
<evidence type="ECO:0000313" key="5">
    <source>
        <dbReference type="EMBL" id="KAF9332120.1"/>
    </source>
</evidence>
<reference evidence="5" key="1">
    <citation type="journal article" date="2020" name="Fungal Divers.">
        <title>Resolving the Mortierellaceae phylogeny through synthesis of multi-gene phylogenetics and phylogenomics.</title>
        <authorList>
            <person name="Vandepol N."/>
            <person name="Liber J."/>
            <person name="Desiro A."/>
            <person name="Na H."/>
            <person name="Kennedy M."/>
            <person name="Barry K."/>
            <person name="Grigoriev I.V."/>
            <person name="Miller A.N."/>
            <person name="O'Donnell K."/>
            <person name="Stajich J.E."/>
            <person name="Bonito G."/>
        </authorList>
    </citation>
    <scope>NUCLEOTIDE SEQUENCE</scope>
    <source>
        <strain evidence="5">NVP1</strain>
    </source>
</reference>
<feature type="non-terminal residue" evidence="5">
    <location>
        <position position="224"/>
    </location>
</feature>
<evidence type="ECO:0000313" key="6">
    <source>
        <dbReference type="Proteomes" id="UP000696485"/>
    </source>
</evidence>
<evidence type="ECO:0000256" key="3">
    <source>
        <dbReference type="SAM" id="MobiDB-lite"/>
    </source>
</evidence>
<comment type="subcellular location">
    <subcellularLocation>
        <location evidence="1">Membrane</location>
        <topology evidence="1">Multi-pass membrane protein</topology>
    </subcellularLocation>
</comment>
<dbReference type="InterPro" id="IPR036259">
    <property type="entry name" value="MFS_trans_sf"/>
</dbReference>
<dbReference type="InterPro" id="IPR011701">
    <property type="entry name" value="MFS"/>
</dbReference>
<feature type="region of interest" description="Disordered" evidence="3">
    <location>
        <begin position="89"/>
        <end position="117"/>
    </location>
</feature>
<dbReference type="AlphaFoldDB" id="A0A9P5VMF1"/>
<sequence>MGVLNGLGGSFLYFTSLMILAQYFHRKRGIAAGMAASGAGVGASSLAPLTRYMLAELGFPWTARILGGCTAVCLSLAVLFLRPYNSSPPVMSSSGGNNSRNSVAVAPGEQPPPPAGPSPISGGLDFTLFRCPTFALIIAATNLATLVYLVPLFLISSYITTVVGGTPAQGAAVLSVCSAVAILSRVLFGLLADRYGVLNTSVLCCLLSGLSALCLWGGSFAPKT</sequence>
<evidence type="ECO:0008006" key="7">
    <source>
        <dbReference type="Google" id="ProtNLM"/>
    </source>
</evidence>
<feature type="transmembrane region" description="Helical" evidence="4">
    <location>
        <begin position="6"/>
        <end position="24"/>
    </location>
</feature>
<keyword evidence="4" id="KW-0472">Membrane</keyword>
<keyword evidence="6" id="KW-1185">Reference proteome</keyword>
<evidence type="ECO:0000256" key="4">
    <source>
        <dbReference type="SAM" id="Phobius"/>
    </source>
</evidence>
<comment type="similarity">
    <text evidence="2">Belongs to the major facilitator superfamily. Monocarboxylate porter (TC 2.A.1.13) family.</text>
</comment>
<dbReference type="GO" id="GO:0016020">
    <property type="term" value="C:membrane"/>
    <property type="evidence" value="ECO:0007669"/>
    <property type="project" value="UniProtKB-SubCell"/>
</dbReference>
<organism evidence="5 6">
    <name type="scientific">Podila minutissima</name>
    <dbReference type="NCBI Taxonomy" id="64525"/>
    <lineage>
        <taxon>Eukaryota</taxon>
        <taxon>Fungi</taxon>
        <taxon>Fungi incertae sedis</taxon>
        <taxon>Mucoromycota</taxon>
        <taxon>Mortierellomycotina</taxon>
        <taxon>Mortierellomycetes</taxon>
        <taxon>Mortierellales</taxon>
        <taxon>Mortierellaceae</taxon>
        <taxon>Podila</taxon>
    </lineage>
</organism>
<name>A0A9P5VMF1_9FUNG</name>
<dbReference type="PANTHER" id="PTHR11360:SF284">
    <property type="entry name" value="EG:103B4.3 PROTEIN-RELATED"/>
    <property type="match status" value="1"/>
</dbReference>
<keyword evidence="4" id="KW-1133">Transmembrane helix</keyword>
<dbReference type="Proteomes" id="UP000696485">
    <property type="component" value="Unassembled WGS sequence"/>
</dbReference>
<dbReference type="SUPFAM" id="SSF103473">
    <property type="entry name" value="MFS general substrate transporter"/>
    <property type="match status" value="1"/>
</dbReference>
<dbReference type="Pfam" id="PF07690">
    <property type="entry name" value="MFS_1"/>
    <property type="match status" value="1"/>
</dbReference>
<dbReference type="Gene3D" id="1.20.1250.20">
    <property type="entry name" value="MFS general substrate transporter like domains"/>
    <property type="match status" value="2"/>
</dbReference>
<proteinExistence type="inferred from homology"/>